<dbReference type="PROSITE" id="PS51208">
    <property type="entry name" value="AUTOTRANSPORTER"/>
    <property type="match status" value="1"/>
</dbReference>
<dbReference type="SUPFAM" id="SSF52743">
    <property type="entry name" value="Subtilisin-like"/>
    <property type="match status" value="1"/>
</dbReference>
<evidence type="ECO:0000313" key="9">
    <source>
        <dbReference type="Proteomes" id="UP000007374"/>
    </source>
</evidence>
<accession>K2N832</accession>
<dbReference type="PROSITE" id="PS00138">
    <property type="entry name" value="SUBTILASE_SER"/>
    <property type="match status" value="1"/>
</dbReference>
<feature type="active site" description="Charge relay system" evidence="5">
    <location>
        <position position="310"/>
    </location>
</feature>
<reference evidence="8 9" key="1">
    <citation type="journal article" date="2012" name="J. Bacteriol.">
        <title>Genome Sequence of Nitratireductor indicus Type Strain C115.</title>
        <authorList>
            <person name="Lai Q."/>
            <person name="Li G."/>
            <person name="Yu Z."/>
            <person name="Shao Z."/>
        </authorList>
    </citation>
    <scope>NUCLEOTIDE SEQUENCE [LARGE SCALE GENOMIC DNA]</scope>
    <source>
        <strain evidence="8 9">C115</strain>
    </source>
</reference>
<evidence type="ECO:0000256" key="2">
    <source>
        <dbReference type="ARBA" id="ARBA00022729"/>
    </source>
</evidence>
<dbReference type="InterPro" id="IPR022398">
    <property type="entry name" value="Peptidase_S8_His-AS"/>
</dbReference>
<keyword evidence="3 5" id="KW-0378">Hydrolase</keyword>
<name>K2N832_9HYPH</name>
<dbReference type="InterPro" id="IPR036709">
    <property type="entry name" value="Autotransporte_beta_dom_sf"/>
</dbReference>
<evidence type="ECO:0000313" key="8">
    <source>
        <dbReference type="EMBL" id="EKF43593.1"/>
    </source>
</evidence>
<dbReference type="RefSeq" id="WP_009449795.1">
    <property type="nucleotide sequence ID" value="NZ_AMSI01000003.1"/>
</dbReference>
<evidence type="ECO:0000259" key="7">
    <source>
        <dbReference type="PROSITE" id="PS51208"/>
    </source>
</evidence>
<dbReference type="PROSITE" id="PS00137">
    <property type="entry name" value="SUBTILASE_HIS"/>
    <property type="match status" value="1"/>
</dbReference>
<protein>
    <submittedName>
        <fullName evidence="8">Serine protease/outer membrane autotransporter</fullName>
    </submittedName>
</protein>
<proteinExistence type="inferred from homology"/>
<dbReference type="InterPro" id="IPR034061">
    <property type="entry name" value="Peptidases_S8_Autotransporter"/>
</dbReference>
<dbReference type="InterPro" id="IPR005546">
    <property type="entry name" value="Autotransporte_beta"/>
</dbReference>
<dbReference type="Gene3D" id="2.40.128.130">
    <property type="entry name" value="Autotransporter beta-domain"/>
    <property type="match status" value="1"/>
</dbReference>
<dbReference type="OrthoDB" id="5405281at2"/>
<comment type="caution">
    <text evidence="8">The sequence shown here is derived from an EMBL/GenBank/DDBJ whole genome shotgun (WGS) entry which is preliminary data.</text>
</comment>
<evidence type="ECO:0000256" key="3">
    <source>
        <dbReference type="ARBA" id="ARBA00022801"/>
    </source>
</evidence>
<dbReference type="EMBL" id="AMSI01000003">
    <property type="protein sequence ID" value="EKF43593.1"/>
    <property type="molecule type" value="Genomic_DNA"/>
</dbReference>
<organism evidence="8 9">
    <name type="scientific">Nitratireductor indicus C115</name>
    <dbReference type="NCBI Taxonomy" id="1231190"/>
    <lineage>
        <taxon>Bacteria</taxon>
        <taxon>Pseudomonadati</taxon>
        <taxon>Pseudomonadota</taxon>
        <taxon>Alphaproteobacteria</taxon>
        <taxon>Hyphomicrobiales</taxon>
        <taxon>Phyllobacteriaceae</taxon>
        <taxon>Nitratireductor</taxon>
    </lineage>
</organism>
<dbReference type="PROSITE" id="PS51892">
    <property type="entry name" value="SUBTILASE"/>
    <property type="match status" value="1"/>
</dbReference>
<comment type="similarity">
    <text evidence="5">Belongs to the peptidase S8 family.</text>
</comment>
<dbReference type="InterPro" id="IPR023828">
    <property type="entry name" value="Peptidase_S8_Ser-AS"/>
</dbReference>
<evidence type="ECO:0000256" key="1">
    <source>
        <dbReference type="ARBA" id="ARBA00022670"/>
    </source>
</evidence>
<evidence type="ECO:0000256" key="4">
    <source>
        <dbReference type="ARBA" id="ARBA00022825"/>
    </source>
</evidence>
<dbReference type="GO" id="GO:0005886">
    <property type="term" value="C:plasma membrane"/>
    <property type="evidence" value="ECO:0007669"/>
    <property type="project" value="TreeGrafter"/>
</dbReference>
<dbReference type="STRING" id="721133.SAMN05216176_10171"/>
<dbReference type="eggNOG" id="COG1404">
    <property type="taxonomic scope" value="Bacteria"/>
</dbReference>
<gene>
    <name evidence="8" type="ORF">NA8A_06158</name>
</gene>
<dbReference type="SUPFAM" id="SSF103515">
    <property type="entry name" value="Autotransporter"/>
    <property type="match status" value="1"/>
</dbReference>
<dbReference type="Pfam" id="PF00082">
    <property type="entry name" value="Peptidase_S8"/>
    <property type="match status" value="1"/>
</dbReference>
<keyword evidence="6" id="KW-0812">Transmembrane</keyword>
<dbReference type="Pfam" id="PF03797">
    <property type="entry name" value="Autotransporter"/>
    <property type="match status" value="1"/>
</dbReference>
<dbReference type="CDD" id="cd04848">
    <property type="entry name" value="Peptidases_S8_Autotransporter_serine_protease_like"/>
    <property type="match status" value="1"/>
</dbReference>
<keyword evidence="9" id="KW-1185">Reference proteome</keyword>
<dbReference type="GO" id="GO:0016485">
    <property type="term" value="P:protein processing"/>
    <property type="evidence" value="ECO:0007669"/>
    <property type="project" value="TreeGrafter"/>
</dbReference>
<evidence type="ECO:0000256" key="6">
    <source>
        <dbReference type="SAM" id="Phobius"/>
    </source>
</evidence>
<dbReference type="eggNOG" id="COG4625">
    <property type="taxonomic scope" value="Bacteria"/>
</dbReference>
<evidence type="ECO:0000256" key="5">
    <source>
        <dbReference type="PROSITE-ProRule" id="PRU01240"/>
    </source>
</evidence>
<keyword evidence="6" id="KW-1133">Transmembrane helix</keyword>
<feature type="active site" description="Charge relay system" evidence="5">
    <location>
        <position position="87"/>
    </location>
</feature>
<dbReference type="PANTHER" id="PTHR42884:SF14">
    <property type="entry name" value="NEUROENDOCRINE CONVERTASE 1"/>
    <property type="match status" value="1"/>
</dbReference>
<dbReference type="InterPro" id="IPR015500">
    <property type="entry name" value="Peptidase_S8_subtilisin-rel"/>
</dbReference>
<feature type="domain" description="Autotransporter" evidence="7">
    <location>
        <begin position="402"/>
        <end position="686"/>
    </location>
</feature>
<dbReference type="PANTHER" id="PTHR42884">
    <property type="entry name" value="PROPROTEIN CONVERTASE SUBTILISIN/KEXIN-RELATED"/>
    <property type="match status" value="1"/>
</dbReference>
<keyword evidence="6" id="KW-0472">Membrane</keyword>
<dbReference type="GO" id="GO:0004252">
    <property type="term" value="F:serine-type endopeptidase activity"/>
    <property type="evidence" value="ECO:0007669"/>
    <property type="project" value="UniProtKB-UniRule"/>
</dbReference>
<keyword evidence="1 5" id="KW-0645">Protease</keyword>
<sequence length="686" mass="73431">MALFYYDYNKYILEYINMRSIFVIFNTIFFYVFFGDCFEDKAVATATVIGLEGESETARQWGLTFIGAQKAHDAGFTGAGVRVGVFDSGIDLNHSEFAHRPFAGSADIDLSLLAGRVIPLAGDKQMHGTGVAGVIAANRNGIGMHGVAYDAIPAVTGVDLAASRFDAQMAFGFAYLGSVGAEFRNASLSIRETILPNIVDENYVEDFLPLTLFTLRQAARGSTITIWAAGNWSGKHADLPARLPYYFAELESTNLAVVALNRSGGLASYSNMCGIAAGWCLAAPGGDVEAGILIPYAGDAKAYAMQAGTSFAAPHVTGALAVVRQIFPDADLRDLRKLILKTAADLGQPGVDAVFGWGTLDLGNIVDTIAPAGRSVFASSAWSRHLAMEQMARMPFSGSLQRAASHEQVWMNGGALRAAIDASTGLPGVQAKGLALSMGVDLIEQSDLVAGFGFGYTRMQTDELGQGNSASANGYHGLGYLRWDDERWYVKSVAGVSYFHQDHTRRHISGLAGTTYSFSNPVARSKQNALGLFADVEAGRKADFRGLNTVIFARLSGAHQRFGAARESGADILGYQLDADSISTLGIGPGIRVSNRFDLGNWQVVPELELSYKRLLGSNDFSSGTALLSRNMEARTTPLGRDVFDVGAKLDFIVPDRGVTASFGYTGSFRKSAEQQKVQLGLSIQF</sequence>
<dbReference type="SMART" id="SM00869">
    <property type="entry name" value="Autotransporter"/>
    <property type="match status" value="1"/>
</dbReference>
<dbReference type="InterPro" id="IPR036852">
    <property type="entry name" value="Peptidase_S8/S53_dom_sf"/>
</dbReference>
<dbReference type="Gene3D" id="3.40.50.200">
    <property type="entry name" value="Peptidase S8/S53 domain"/>
    <property type="match status" value="1"/>
</dbReference>
<keyword evidence="4 5" id="KW-0720">Serine protease</keyword>
<feature type="transmembrane region" description="Helical" evidence="6">
    <location>
        <begin position="12"/>
        <end position="34"/>
    </location>
</feature>
<dbReference type="InterPro" id="IPR000209">
    <property type="entry name" value="Peptidase_S8/S53_dom"/>
</dbReference>
<feature type="active site" description="Charge relay system" evidence="5">
    <location>
        <position position="127"/>
    </location>
</feature>
<dbReference type="Proteomes" id="UP000007374">
    <property type="component" value="Unassembled WGS sequence"/>
</dbReference>
<keyword evidence="2" id="KW-0732">Signal</keyword>
<dbReference type="PATRIC" id="fig|1231190.3.peg.1298"/>
<dbReference type="AlphaFoldDB" id="K2N832"/>
<dbReference type="PRINTS" id="PR00723">
    <property type="entry name" value="SUBTILISIN"/>
</dbReference>